<accession>A0A327W177</accession>
<protein>
    <submittedName>
        <fullName evidence="8">Putative outer membrane starch-binding protein</fullName>
    </submittedName>
</protein>
<dbReference type="RefSeq" id="WP_111592352.1">
    <property type="nucleotide sequence ID" value="NZ_QLMA01000004.1"/>
</dbReference>
<keyword evidence="9" id="KW-1185">Reference proteome</keyword>
<dbReference type="GO" id="GO:0009279">
    <property type="term" value="C:cell outer membrane"/>
    <property type="evidence" value="ECO:0007669"/>
    <property type="project" value="UniProtKB-SubCell"/>
</dbReference>
<dbReference type="InterPro" id="IPR011990">
    <property type="entry name" value="TPR-like_helical_dom_sf"/>
</dbReference>
<feature type="domain" description="RagB/SusD" evidence="6">
    <location>
        <begin position="348"/>
        <end position="493"/>
    </location>
</feature>
<keyword evidence="5" id="KW-0998">Cell outer membrane</keyword>
<evidence type="ECO:0000256" key="3">
    <source>
        <dbReference type="ARBA" id="ARBA00022729"/>
    </source>
</evidence>
<dbReference type="Gene3D" id="1.25.40.390">
    <property type="match status" value="1"/>
</dbReference>
<dbReference type="InterPro" id="IPR033985">
    <property type="entry name" value="SusD-like_N"/>
</dbReference>
<comment type="similarity">
    <text evidence="2">Belongs to the SusD family.</text>
</comment>
<feature type="domain" description="SusD-like N-terminal" evidence="7">
    <location>
        <begin position="100"/>
        <end position="228"/>
    </location>
</feature>
<keyword evidence="3" id="KW-0732">Signal</keyword>
<dbReference type="EMBL" id="QLMA01000004">
    <property type="protein sequence ID" value="RAJ81784.1"/>
    <property type="molecule type" value="Genomic_DNA"/>
</dbReference>
<evidence type="ECO:0000256" key="4">
    <source>
        <dbReference type="ARBA" id="ARBA00023136"/>
    </source>
</evidence>
<dbReference type="InterPro" id="IPR012944">
    <property type="entry name" value="SusD_RagB_dom"/>
</dbReference>
<dbReference type="Proteomes" id="UP000249819">
    <property type="component" value="Unassembled WGS sequence"/>
</dbReference>
<evidence type="ECO:0000259" key="7">
    <source>
        <dbReference type="Pfam" id="PF14322"/>
    </source>
</evidence>
<sequence>MKRIILYILLIALCQVSCKQVLELSPKETPSSNVYWQSENDALAATLGAYALLRDALTDNNRYYVYGDVPSKAFHITYNSDYAIQQLIAGSYDGVYYGYIDNLQDWTKFYKVIAQTNLLIKRLPTMDSKNFKLADRKNYFLGEALYLRAFTYFYISRVWGDVPLVTAAVEDVTEAKQYGREAQAKVLAQCIADLEQAKTLIPSVTESPSDKGIRASLATVLALEAHIYAWMGNYQKCEEMTRDIVNNPGQFNLAFITDSAQFQRISIGRTSESIFEISINYDQNEGAQQGIGERTLYSPFLATRIASGENVPWTLETETLNKIYDIYGDDTTDLRYKSWYYQVRGDHPMLKKYANVIYKDGEVKKNPRFSNNIIIFRLSDIMLLRAEALYKTGNEAGARILVDRIRARAGTTPSDPDITGDDFLEFLVYEEIRELYAEGHMYYDLIRNDMLAEFNDVFDGALEKGSANYGRQYWPINRDLFKDNPYMKQTPYWSGRL</sequence>
<dbReference type="Pfam" id="PF14322">
    <property type="entry name" value="SusD-like_3"/>
    <property type="match status" value="1"/>
</dbReference>
<evidence type="ECO:0000313" key="9">
    <source>
        <dbReference type="Proteomes" id="UP000249819"/>
    </source>
</evidence>
<evidence type="ECO:0000256" key="2">
    <source>
        <dbReference type="ARBA" id="ARBA00006275"/>
    </source>
</evidence>
<keyword evidence="4" id="KW-0472">Membrane</keyword>
<dbReference type="SUPFAM" id="SSF48452">
    <property type="entry name" value="TPR-like"/>
    <property type="match status" value="1"/>
</dbReference>
<dbReference type="CDD" id="cd08977">
    <property type="entry name" value="SusD"/>
    <property type="match status" value="1"/>
</dbReference>
<evidence type="ECO:0000256" key="5">
    <source>
        <dbReference type="ARBA" id="ARBA00023237"/>
    </source>
</evidence>
<organism evidence="8 9">
    <name type="scientific">Chitinophaga dinghuensis</name>
    <dbReference type="NCBI Taxonomy" id="1539050"/>
    <lineage>
        <taxon>Bacteria</taxon>
        <taxon>Pseudomonadati</taxon>
        <taxon>Bacteroidota</taxon>
        <taxon>Chitinophagia</taxon>
        <taxon>Chitinophagales</taxon>
        <taxon>Chitinophagaceae</taxon>
        <taxon>Chitinophaga</taxon>
    </lineage>
</organism>
<evidence type="ECO:0000313" key="8">
    <source>
        <dbReference type="EMBL" id="RAJ81784.1"/>
    </source>
</evidence>
<dbReference type="Pfam" id="PF07980">
    <property type="entry name" value="SusD_RagB"/>
    <property type="match status" value="1"/>
</dbReference>
<gene>
    <name evidence="8" type="ORF">CLV59_1047</name>
</gene>
<proteinExistence type="inferred from homology"/>
<comment type="subcellular location">
    <subcellularLocation>
        <location evidence="1">Cell outer membrane</location>
    </subcellularLocation>
</comment>
<evidence type="ECO:0000259" key="6">
    <source>
        <dbReference type="Pfam" id="PF07980"/>
    </source>
</evidence>
<reference evidence="8 9" key="1">
    <citation type="submission" date="2018-06" db="EMBL/GenBank/DDBJ databases">
        <title>Genomic Encyclopedia of Archaeal and Bacterial Type Strains, Phase II (KMG-II): from individual species to whole genera.</title>
        <authorList>
            <person name="Goeker M."/>
        </authorList>
    </citation>
    <scope>NUCLEOTIDE SEQUENCE [LARGE SCALE GENOMIC DNA]</scope>
    <source>
        <strain evidence="8 9">DSM 29821</strain>
    </source>
</reference>
<dbReference type="AlphaFoldDB" id="A0A327W177"/>
<evidence type="ECO:0000256" key="1">
    <source>
        <dbReference type="ARBA" id="ARBA00004442"/>
    </source>
</evidence>
<dbReference type="OrthoDB" id="926893at2"/>
<name>A0A327W177_9BACT</name>
<comment type="caution">
    <text evidence="8">The sequence shown here is derived from an EMBL/GenBank/DDBJ whole genome shotgun (WGS) entry which is preliminary data.</text>
</comment>